<organism evidence="3 4">
    <name type="scientific">Pseudoalteromonas spongiae</name>
    <dbReference type="NCBI Taxonomy" id="298657"/>
    <lineage>
        <taxon>Bacteria</taxon>
        <taxon>Pseudomonadati</taxon>
        <taxon>Pseudomonadota</taxon>
        <taxon>Gammaproteobacteria</taxon>
        <taxon>Alteromonadales</taxon>
        <taxon>Pseudoalteromonadaceae</taxon>
        <taxon>Pseudoalteromonas</taxon>
    </lineage>
</organism>
<dbReference type="InterPro" id="IPR011992">
    <property type="entry name" value="EF-hand-dom_pair"/>
</dbReference>
<comment type="caution">
    <text evidence="3">The sequence shown here is derived from an EMBL/GenBank/DDBJ whole genome shotgun (WGS) entry which is preliminary data.</text>
</comment>
<evidence type="ECO:0000313" key="4">
    <source>
        <dbReference type="Proteomes" id="UP001382455"/>
    </source>
</evidence>
<dbReference type="PROSITE" id="PS00018">
    <property type="entry name" value="EF_HAND_1"/>
    <property type="match status" value="1"/>
</dbReference>
<sequence length="74" mass="8266">MKKALVIAISMYVMLFATVKAVADEEFALFDSDNSGTISVDEAKRNHALLEQFTHLDRDNNGELSPQEFARFTG</sequence>
<feature type="chain" id="PRO_5047102970" evidence="1">
    <location>
        <begin position="24"/>
        <end position="74"/>
    </location>
</feature>
<dbReference type="RefSeq" id="WP_010558932.1">
    <property type="nucleotide sequence ID" value="NZ_CP023399.1"/>
</dbReference>
<protein>
    <submittedName>
        <fullName evidence="3">EF-hand domain-containing protein</fullName>
    </submittedName>
</protein>
<evidence type="ECO:0000259" key="2">
    <source>
        <dbReference type="PROSITE" id="PS50222"/>
    </source>
</evidence>
<dbReference type="SUPFAM" id="SSF47473">
    <property type="entry name" value="EF-hand"/>
    <property type="match status" value="1"/>
</dbReference>
<dbReference type="Proteomes" id="UP001382455">
    <property type="component" value="Unassembled WGS sequence"/>
</dbReference>
<keyword evidence="1" id="KW-0732">Signal</keyword>
<dbReference type="EMBL" id="JBAWKS010000002">
    <property type="protein sequence ID" value="MEI4550866.1"/>
    <property type="molecule type" value="Genomic_DNA"/>
</dbReference>
<dbReference type="Pfam" id="PF13202">
    <property type="entry name" value="EF-hand_5"/>
    <property type="match status" value="2"/>
</dbReference>
<gene>
    <name evidence="3" type="ORF">WAE96_14440</name>
</gene>
<proteinExistence type="predicted"/>
<keyword evidence="4" id="KW-1185">Reference proteome</keyword>
<reference evidence="3 4" key="1">
    <citation type="submission" date="2023-12" db="EMBL/GenBank/DDBJ databases">
        <title>Friends and Foes: Symbiotic and Algicidal bacterial influence on Karenia brevis blooms.</title>
        <authorList>
            <person name="Fei C."/>
            <person name="Mohamed A.R."/>
            <person name="Booker A."/>
            <person name="Arshad M."/>
            <person name="Klass S."/>
            <person name="Ahn S."/>
            <person name="Gilbert P.M."/>
            <person name="Heil C.A."/>
            <person name="Martinez J.M."/>
            <person name="Amin S.A."/>
        </authorList>
    </citation>
    <scope>NUCLEOTIDE SEQUENCE [LARGE SCALE GENOMIC DNA]</scope>
    <source>
        <strain evidence="3 4">CE15</strain>
    </source>
</reference>
<evidence type="ECO:0000256" key="1">
    <source>
        <dbReference type="SAM" id="SignalP"/>
    </source>
</evidence>
<dbReference type="PROSITE" id="PS50222">
    <property type="entry name" value="EF_HAND_2"/>
    <property type="match status" value="1"/>
</dbReference>
<accession>A0ABU8EVI0</accession>
<name>A0ABU8EVI0_9GAMM</name>
<dbReference type="InterPro" id="IPR018247">
    <property type="entry name" value="EF_Hand_1_Ca_BS"/>
</dbReference>
<evidence type="ECO:0000313" key="3">
    <source>
        <dbReference type="EMBL" id="MEI4550866.1"/>
    </source>
</evidence>
<dbReference type="Gene3D" id="1.10.238.10">
    <property type="entry name" value="EF-hand"/>
    <property type="match status" value="1"/>
</dbReference>
<feature type="signal peptide" evidence="1">
    <location>
        <begin position="1"/>
        <end position="23"/>
    </location>
</feature>
<feature type="domain" description="EF-hand" evidence="2">
    <location>
        <begin position="44"/>
        <end position="74"/>
    </location>
</feature>
<dbReference type="InterPro" id="IPR002048">
    <property type="entry name" value="EF_hand_dom"/>
</dbReference>